<evidence type="ECO:0000313" key="13">
    <source>
        <dbReference type="Proteomes" id="UP000054477"/>
    </source>
</evidence>
<dbReference type="InterPro" id="IPR046758">
    <property type="entry name" value="Sey1/RHD3-like_3HB"/>
</dbReference>
<gene>
    <name evidence="12" type="ORF">K443DRAFT_685462</name>
</gene>
<name>A0A0C9X6R8_9AGAR</name>
<dbReference type="FunFam" id="3.40.50.300:FF:000727">
    <property type="entry name" value="Protein SEY1 homolog"/>
    <property type="match status" value="1"/>
</dbReference>
<evidence type="ECO:0000256" key="1">
    <source>
        <dbReference type="ARBA" id="ARBA00004477"/>
    </source>
</evidence>
<keyword evidence="3" id="KW-0547">Nucleotide-binding</keyword>
<dbReference type="Gene3D" id="3.40.50.300">
    <property type="entry name" value="P-loop containing nucleotide triphosphate hydrolases"/>
    <property type="match status" value="1"/>
</dbReference>
<keyword evidence="13" id="KW-1185">Reference proteome</keyword>
<evidence type="ECO:0000256" key="8">
    <source>
        <dbReference type="ARBA" id="ARBA00023136"/>
    </source>
</evidence>
<dbReference type="STRING" id="1095629.A0A0C9X6R8"/>
<evidence type="ECO:0000256" key="3">
    <source>
        <dbReference type="ARBA" id="ARBA00022741"/>
    </source>
</evidence>
<feature type="domain" description="GB1/RHD3-type G" evidence="11">
    <location>
        <begin position="51"/>
        <end position="270"/>
    </location>
</feature>
<dbReference type="InterPro" id="IPR030386">
    <property type="entry name" value="G_GB1_RHD3_dom"/>
</dbReference>
<keyword evidence="5" id="KW-0256">Endoplasmic reticulum</keyword>
<keyword evidence="8" id="KW-0472">Membrane</keyword>
<keyword evidence="6" id="KW-1133">Transmembrane helix</keyword>
<dbReference type="PANTHER" id="PTHR45923:SF2">
    <property type="entry name" value="PROTEIN SEY1"/>
    <property type="match status" value="1"/>
</dbReference>
<dbReference type="Pfam" id="PF20428">
    <property type="entry name" value="Sey1_3HB"/>
    <property type="match status" value="1"/>
</dbReference>
<evidence type="ECO:0000259" key="11">
    <source>
        <dbReference type="PROSITE" id="PS51715"/>
    </source>
</evidence>
<evidence type="ECO:0000256" key="6">
    <source>
        <dbReference type="ARBA" id="ARBA00022989"/>
    </source>
</evidence>
<comment type="similarity">
    <text evidence="9">Belongs to the TRAFAC class dynamin-like GTPase superfamily. GB1/RHD3 GTPase family.</text>
</comment>
<evidence type="ECO:0000256" key="4">
    <source>
        <dbReference type="ARBA" id="ARBA00022801"/>
    </source>
</evidence>
<keyword evidence="10" id="KW-0732">Signal</keyword>
<dbReference type="PANTHER" id="PTHR45923">
    <property type="entry name" value="PROTEIN SEY1"/>
    <property type="match status" value="1"/>
</dbReference>
<dbReference type="GO" id="GO:0005789">
    <property type="term" value="C:endoplasmic reticulum membrane"/>
    <property type="evidence" value="ECO:0007669"/>
    <property type="project" value="UniProtKB-SubCell"/>
</dbReference>
<dbReference type="Proteomes" id="UP000054477">
    <property type="component" value="Unassembled WGS sequence"/>
</dbReference>
<keyword evidence="2" id="KW-0812">Transmembrane</keyword>
<dbReference type="AlphaFoldDB" id="A0A0C9X6R8"/>
<evidence type="ECO:0000313" key="12">
    <source>
        <dbReference type="EMBL" id="KIJ92107.1"/>
    </source>
</evidence>
<feature type="signal peptide" evidence="10">
    <location>
        <begin position="1"/>
        <end position="19"/>
    </location>
</feature>
<dbReference type="HOGENOM" id="CLU_480618_0_0_1"/>
<dbReference type="GO" id="GO:0016320">
    <property type="term" value="P:endoplasmic reticulum membrane fusion"/>
    <property type="evidence" value="ECO:0007669"/>
    <property type="project" value="TreeGrafter"/>
</dbReference>
<keyword evidence="4" id="KW-0378">Hydrolase</keyword>
<proteinExistence type="inferred from homology"/>
<dbReference type="InterPro" id="IPR027417">
    <property type="entry name" value="P-loop_NTPase"/>
</dbReference>
<dbReference type="PROSITE" id="PS51715">
    <property type="entry name" value="G_GB1_RHD3"/>
    <property type="match status" value="1"/>
</dbReference>
<evidence type="ECO:0000256" key="10">
    <source>
        <dbReference type="SAM" id="SignalP"/>
    </source>
</evidence>
<keyword evidence="7" id="KW-0342">GTP-binding</keyword>
<protein>
    <recommendedName>
        <fullName evidence="11">GB1/RHD3-type G domain-containing protein</fullName>
    </recommendedName>
</protein>
<reference evidence="12 13" key="1">
    <citation type="submission" date="2014-04" db="EMBL/GenBank/DDBJ databases">
        <authorList>
            <consortium name="DOE Joint Genome Institute"/>
            <person name="Kuo A."/>
            <person name="Kohler A."/>
            <person name="Nagy L.G."/>
            <person name="Floudas D."/>
            <person name="Copeland A."/>
            <person name="Barry K.W."/>
            <person name="Cichocki N."/>
            <person name="Veneault-Fourrey C."/>
            <person name="LaButti K."/>
            <person name="Lindquist E.A."/>
            <person name="Lipzen A."/>
            <person name="Lundell T."/>
            <person name="Morin E."/>
            <person name="Murat C."/>
            <person name="Sun H."/>
            <person name="Tunlid A."/>
            <person name="Henrissat B."/>
            <person name="Grigoriev I.V."/>
            <person name="Hibbett D.S."/>
            <person name="Martin F."/>
            <person name="Nordberg H.P."/>
            <person name="Cantor M.N."/>
            <person name="Hua S.X."/>
        </authorList>
    </citation>
    <scope>NUCLEOTIDE SEQUENCE [LARGE SCALE GENOMIC DNA]</scope>
    <source>
        <strain evidence="12 13">LaAM-08-1</strain>
    </source>
</reference>
<dbReference type="Pfam" id="PF05879">
    <property type="entry name" value="RHD3_GTPase"/>
    <property type="match status" value="1"/>
</dbReference>
<organism evidence="12 13">
    <name type="scientific">Laccaria amethystina LaAM-08-1</name>
    <dbReference type="NCBI Taxonomy" id="1095629"/>
    <lineage>
        <taxon>Eukaryota</taxon>
        <taxon>Fungi</taxon>
        <taxon>Dikarya</taxon>
        <taxon>Basidiomycota</taxon>
        <taxon>Agaricomycotina</taxon>
        <taxon>Agaricomycetes</taxon>
        <taxon>Agaricomycetidae</taxon>
        <taxon>Agaricales</taxon>
        <taxon>Agaricineae</taxon>
        <taxon>Hydnangiaceae</taxon>
        <taxon>Laccaria</taxon>
    </lineage>
</organism>
<dbReference type="GO" id="GO:0005525">
    <property type="term" value="F:GTP binding"/>
    <property type="evidence" value="ECO:0007669"/>
    <property type="project" value="UniProtKB-KW"/>
</dbReference>
<feature type="chain" id="PRO_5002205716" description="GB1/RHD3-type G domain-containing protein" evidence="10">
    <location>
        <begin position="20"/>
        <end position="606"/>
    </location>
</feature>
<evidence type="ECO:0000256" key="9">
    <source>
        <dbReference type="PROSITE-ProRule" id="PRU01052"/>
    </source>
</evidence>
<dbReference type="GO" id="GO:0003924">
    <property type="term" value="F:GTPase activity"/>
    <property type="evidence" value="ECO:0007669"/>
    <property type="project" value="TreeGrafter"/>
</dbReference>
<dbReference type="OrthoDB" id="1597724at2759"/>
<dbReference type="InterPro" id="IPR008803">
    <property type="entry name" value="RHD3/Sey1"/>
</dbReference>
<accession>A0A0C9X6R8</accession>
<evidence type="ECO:0000256" key="5">
    <source>
        <dbReference type="ARBA" id="ARBA00022824"/>
    </source>
</evidence>
<sequence>MKVVGLGLQLLFLAFTIRAFTTENIQIINDTQKFLDGLGDRIVQWGLQNVGSDYEVAAIMGSQSSGKSTLLNNLFQTNSTVMNEKVRNQTTTGVWLSRDHTHNIIVMDVEGTDGASSEGNQNFVRKSTLFALACSRLLIINMWENQVGLYQGANMPLLKIIFEEYLALFSNMDQHIYQRPRILFVIQAHSGATHLTSLAQTIMANLEKMWDSATKPPELMNQSLAGYFDFEFESTPHLVLTPDHYKRRVSSLRQRFVDLEREDYVFKRTHPNSIPADGLELYMTMVWEKIRLNENLNLPGQHELLARLVCDRISASLLEEFRPKFASHLAVLNEGQVIDGLGSLMRDWGLDILGRYDQAAGSYVQLVYLEKRELLLHSFQNEVSKLFTAQLRNMRLSFLSGFDNILRDAMTKGDSDFAATVSNARASHERDFIAAAEAASTCIDAVNLDWEFELEELRRGMAQLTKVCEQERKSKIPIRVSRTGSVGGDKSMTTTATLYRNGKLVVEVDTDCDDMWHGLRGRVLVVVRDGDGKACGVTDLLHCTTRGGTFDPFTPSSGTNIFHLQFPENVARKAVTLDIYQANGGTFGGLRKQIPEAVLAVLTAIL</sequence>
<evidence type="ECO:0000256" key="7">
    <source>
        <dbReference type="ARBA" id="ARBA00023134"/>
    </source>
</evidence>
<comment type="subcellular location">
    <subcellularLocation>
        <location evidence="1">Endoplasmic reticulum membrane</location>
        <topology evidence="1">Multi-pass membrane protein</topology>
    </subcellularLocation>
</comment>
<dbReference type="SUPFAM" id="SSF52540">
    <property type="entry name" value="P-loop containing nucleoside triphosphate hydrolases"/>
    <property type="match status" value="1"/>
</dbReference>
<evidence type="ECO:0000256" key="2">
    <source>
        <dbReference type="ARBA" id="ARBA00022692"/>
    </source>
</evidence>
<reference evidence="13" key="2">
    <citation type="submission" date="2015-01" db="EMBL/GenBank/DDBJ databases">
        <title>Evolutionary Origins and Diversification of the Mycorrhizal Mutualists.</title>
        <authorList>
            <consortium name="DOE Joint Genome Institute"/>
            <consortium name="Mycorrhizal Genomics Consortium"/>
            <person name="Kohler A."/>
            <person name="Kuo A."/>
            <person name="Nagy L.G."/>
            <person name="Floudas D."/>
            <person name="Copeland A."/>
            <person name="Barry K.W."/>
            <person name="Cichocki N."/>
            <person name="Veneault-Fourrey C."/>
            <person name="LaButti K."/>
            <person name="Lindquist E.A."/>
            <person name="Lipzen A."/>
            <person name="Lundell T."/>
            <person name="Morin E."/>
            <person name="Murat C."/>
            <person name="Riley R."/>
            <person name="Ohm R."/>
            <person name="Sun H."/>
            <person name="Tunlid A."/>
            <person name="Henrissat B."/>
            <person name="Grigoriev I.V."/>
            <person name="Hibbett D.S."/>
            <person name="Martin F."/>
        </authorList>
    </citation>
    <scope>NUCLEOTIDE SEQUENCE [LARGE SCALE GENOMIC DNA]</scope>
    <source>
        <strain evidence="13">LaAM-08-1</strain>
    </source>
</reference>
<dbReference type="EMBL" id="KN838936">
    <property type="protein sequence ID" value="KIJ92107.1"/>
    <property type="molecule type" value="Genomic_DNA"/>
</dbReference>